<dbReference type="HOGENOM" id="CLU_052682_0_0_1"/>
<dbReference type="eggNOG" id="ENOG502SH1E">
    <property type="taxonomic scope" value="Eukaryota"/>
</dbReference>
<feature type="compositionally biased region" description="Low complexity" evidence="1">
    <location>
        <begin position="280"/>
        <end position="295"/>
    </location>
</feature>
<reference evidence="2 3" key="1">
    <citation type="journal article" date="2011" name="PLoS Genet.">
        <title>Comparative genomic analysis of human fungal pathogens causing paracoccidioidomycosis.</title>
        <authorList>
            <person name="Desjardins C.A."/>
            <person name="Champion M.D."/>
            <person name="Holder J.W."/>
            <person name="Muszewska A."/>
            <person name="Goldberg J."/>
            <person name="Bailao A.M."/>
            <person name="Brigido M.M."/>
            <person name="Ferreira M.E."/>
            <person name="Garcia A.M."/>
            <person name="Grynberg M."/>
            <person name="Gujja S."/>
            <person name="Heiman D.I."/>
            <person name="Henn M.R."/>
            <person name="Kodira C.D."/>
            <person name="Leon-Narvaez H."/>
            <person name="Longo L.V."/>
            <person name="Ma L.J."/>
            <person name="Malavazi I."/>
            <person name="Matsuo A.L."/>
            <person name="Morais F.V."/>
            <person name="Pereira M."/>
            <person name="Rodriguez-Brito S."/>
            <person name="Sakthikumar S."/>
            <person name="Salem-Izacc S.M."/>
            <person name="Sykes S.M."/>
            <person name="Teixeira M.M."/>
            <person name="Vallejo M.C."/>
            <person name="Walter M.E."/>
            <person name="Yandava C."/>
            <person name="Young S."/>
            <person name="Zeng Q."/>
            <person name="Zucker J."/>
            <person name="Felipe M.S."/>
            <person name="Goldman G.H."/>
            <person name="Haas B.J."/>
            <person name="McEwen J.G."/>
            <person name="Nino-Vega G."/>
            <person name="Puccia R."/>
            <person name="San-Blas G."/>
            <person name="Soares C.M."/>
            <person name="Birren B.W."/>
            <person name="Cuomo C.A."/>
        </authorList>
    </citation>
    <scope>NUCLEOTIDE SEQUENCE [LARGE SCALE GENOMIC DNA]</scope>
    <source>
        <strain evidence="2 3">Pb18</strain>
    </source>
</reference>
<accession>C1GKE3</accession>
<organism evidence="2 3">
    <name type="scientific">Paracoccidioides brasiliensis (strain Pb18)</name>
    <dbReference type="NCBI Taxonomy" id="502780"/>
    <lineage>
        <taxon>Eukaryota</taxon>
        <taxon>Fungi</taxon>
        <taxon>Dikarya</taxon>
        <taxon>Ascomycota</taxon>
        <taxon>Pezizomycotina</taxon>
        <taxon>Eurotiomycetes</taxon>
        <taxon>Eurotiomycetidae</taxon>
        <taxon>Onygenales</taxon>
        <taxon>Ajellomycetaceae</taxon>
        <taxon>Paracoccidioides</taxon>
    </lineage>
</organism>
<feature type="compositionally biased region" description="Basic residues" evidence="1">
    <location>
        <begin position="197"/>
        <end position="207"/>
    </location>
</feature>
<evidence type="ECO:0000313" key="2">
    <source>
        <dbReference type="EMBL" id="EEH42909.2"/>
    </source>
</evidence>
<dbReference type="EMBL" id="KN275968">
    <property type="protein sequence ID" value="EEH42909.2"/>
    <property type="molecule type" value="Genomic_DNA"/>
</dbReference>
<feature type="region of interest" description="Disordered" evidence="1">
    <location>
        <begin position="1"/>
        <end position="22"/>
    </location>
</feature>
<dbReference type="Proteomes" id="UP000001628">
    <property type="component" value="Unassembled WGS sequence"/>
</dbReference>
<feature type="compositionally biased region" description="Polar residues" evidence="1">
    <location>
        <begin position="1"/>
        <end position="14"/>
    </location>
</feature>
<keyword evidence="3" id="KW-1185">Reference proteome</keyword>
<dbReference type="VEuPathDB" id="FungiDB:PADG_07729"/>
<gene>
    <name evidence="2" type="ORF">PADG_07729</name>
</gene>
<feature type="compositionally biased region" description="Low complexity" evidence="1">
    <location>
        <begin position="82"/>
        <end position="110"/>
    </location>
</feature>
<evidence type="ECO:0000313" key="3">
    <source>
        <dbReference type="Proteomes" id="UP000001628"/>
    </source>
</evidence>
<dbReference type="AlphaFoldDB" id="C1GKE3"/>
<dbReference type="KEGG" id="pbn:PADG_07729"/>
<protein>
    <submittedName>
        <fullName evidence="2">Uncharacterized protein</fullName>
    </submittedName>
</protein>
<dbReference type="OrthoDB" id="4207763at2759"/>
<feature type="compositionally biased region" description="Low complexity" evidence="1">
    <location>
        <begin position="119"/>
        <end position="140"/>
    </location>
</feature>
<dbReference type="GeneID" id="22586168"/>
<proteinExistence type="predicted"/>
<evidence type="ECO:0000256" key="1">
    <source>
        <dbReference type="SAM" id="MobiDB-lite"/>
    </source>
</evidence>
<sequence length="388" mass="41986">MATATMSSSLSRAFTSAPKKPLVVSAPMPYREGQLKLPAGTIKRNEISLPVQLLSTTNLLAYTAPDLEKPRHKLQYRDQHQQHQQHQQQSQTTSTLKKTSASSANSSSSSFRSAEDSDVTTNSSAASVSSSSFVHTSSNTPLISPEMSSAEEHSPVAPEPNHLSGYFSKPARSSSTDEAHRHRSSMSSSISYATPKLPRRSISHTKKLHQEIARQRSISRSSSSSSSSTTTTTTTTTTTGPPPTSLTHSHSLSLSRSRSHSRSNSHSSSARLSTERLRPLPESTTLPPPSTSLSTQQHPFGKELEQVNEVAEEFGFGDRAAHIAPTTTVTVTATATATANDAMFLEDERVLASKGLRRFAVEEYAVEVEEVYRAIFDEGFVGGGDVWI</sequence>
<dbReference type="RefSeq" id="XP_010763019.1">
    <property type="nucleotide sequence ID" value="XM_010764717.1"/>
</dbReference>
<feature type="region of interest" description="Disordered" evidence="1">
    <location>
        <begin position="74"/>
        <end position="298"/>
    </location>
</feature>
<dbReference type="OMA" id="LVHTTNM"/>
<feature type="compositionally biased region" description="Low complexity" evidence="1">
    <location>
        <begin position="216"/>
        <end position="256"/>
    </location>
</feature>
<name>C1GKE3_PARBD</name>
<dbReference type="InParanoid" id="C1GKE3"/>